<evidence type="ECO:0000313" key="11">
    <source>
        <dbReference type="EMBL" id="KAI7790107.1"/>
    </source>
</evidence>
<keyword evidence="12" id="KW-1185">Reference proteome</keyword>
<feature type="non-terminal residue" evidence="11">
    <location>
        <position position="726"/>
    </location>
</feature>
<keyword evidence="6" id="KW-1015">Disulfide bond</keyword>
<keyword evidence="3" id="KW-1003">Cell membrane</keyword>
<evidence type="ECO:0000256" key="8">
    <source>
        <dbReference type="SAM" id="MobiDB-lite"/>
    </source>
</evidence>
<evidence type="ECO:0000256" key="6">
    <source>
        <dbReference type="ARBA" id="ARBA00023157"/>
    </source>
</evidence>
<keyword evidence="7" id="KW-0325">Glycoprotein</keyword>
<organism evidence="11 12">
    <name type="scientific">Triplophysa rosa</name>
    <name type="common">Cave loach</name>
    <dbReference type="NCBI Taxonomy" id="992332"/>
    <lineage>
        <taxon>Eukaryota</taxon>
        <taxon>Metazoa</taxon>
        <taxon>Chordata</taxon>
        <taxon>Craniata</taxon>
        <taxon>Vertebrata</taxon>
        <taxon>Euteleostomi</taxon>
        <taxon>Actinopterygii</taxon>
        <taxon>Neopterygii</taxon>
        <taxon>Teleostei</taxon>
        <taxon>Ostariophysi</taxon>
        <taxon>Cypriniformes</taxon>
        <taxon>Nemacheilidae</taxon>
        <taxon>Triplophysa</taxon>
    </lineage>
</organism>
<dbReference type="GO" id="GO:0005886">
    <property type="term" value="C:plasma membrane"/>
    <property type="evidence" value="ECO:0007669"/>
    <property type="project" value="UniProtKB-SubCell"/>
</dbReference>
<reference evidence="11" key="1">
    <citation type="submission" date="2021-02" db="EMBL/GenBank/DDBJ databases">
        <title>Comparative genomics reveals that relaxation of natural selection precedes convergent phenotypic evolution of cavefish.</title>
        <authorList>
            <person name="Peng Z."/>
        </authorList>
    </citation>
    <scope>NUCLEOTIDE SEQUENCE</scope>
    <source>
        <tissue evidence="11">Muscle</tissue>
    </source>
</reference>
<feature type="transmembrane region" description="Helical" evidence="9">
    <location>
        <begin position="585"/>
        <end position="608"/>
    </location>
</feature>
<evidence type="ECO:0000256" key="2">
    <source>
        <dbReference type="ARBA" id="ARBA00005964"/>
    </source>
</evidence>
<comment type="caution">
    <text evidence="11">The sequence shown here is derived from an EMBL/GenBank/DDBJ whole genome shotgun (WGS) entry which is preliminary data.</text>
</comment>
<evidence type="ECO:0000256" key="5">
    <source>
        <dbReference type="ARBA" id="ARBA00023136"/>
    </source>
</evidence>
<evidence type="ECO:0000313" key="12">
    <source>
        <dbReference type="Proteomes" id="UP001059041"/>
    </source>
</evidence>
<evidence type="ECO:0000256" key="1">
    <source>
        <dbReference type="ARBA" id="ARBA00004251"/>
    </source>
</evidence>
<evidence type="ECO:0000256" key="7">
    <source>
        <dbReference type="ARBA" id="ARBA00023180"/>
    </source>
</evidence>
<dbReference type="GO" id="GO:0042043">
    <property type="term" value="F:neurexin family protein binding"/>
    <property type="evidence" value="ECO:0007669"/>
    <property type="project" value="InterPro"/>
</dbReference>
<evidence type="ECO:0000259" key="10">
    <source>
        <dbReference type="Pfam" id="PF00135"/>
    </source>
</evidence>
<feature type="transmembrane region" description="Helical" evidence="9">
    <location>
        <begin position="95"/>
        <end position="120"/>
    </location>
</feature>
<dbReference type="InterPro" id="IPR051093">
    <property type="entry name" value="Neuroligin/BSAL"/>
</dbReference>
<feature type="compositionally biased region" description="Polar residues" evidence="8">
    <location>
        <begin position="520"/>
        <end position="536"/>
    </location>
</feature>
<comment type="subcellular location">
    <subcellularLocation>
        <location evidence="1">Cell membrane</location>
        <topology evidence="1">Single-pass type I membrane protein</topology>
    </subcellularLocation>
</comment>
<keyword evidence="9" id="KW-0812">Transmembrane</keyword>
<evidence type="ECO:0000256" key="3">
    <source>
        <dbReference type="ARBA" id="ARBA00022475"/>
    </source>
</evidence>
<keyword evidence="5 9" id="KW-0472">Membrane</keyword>
<dbReference type="PRINTS" id="PR01090">
    <property type="entry name" value="NEUROLIGIN"/>
</dbReference>
<dbReference type="FunFam" id="3.40.50.1820:FF:000707">
    <property type="entry name" value="AGAP002090-PA-like protein"/>
    <property type="match status" value="1"/>
</dbReference>
<accession>A0A9W7T3P8</accession>
<comment type="similarity">
    <text evidence="2">Belongs to the type-B carboxylesterase/lipase family.</text>
</comment>
<feature type="domain" description="Carboxylesterase type B" evidence="10">
    <location>
        <begin position="180"/>
        <end position="499"/>
    </location>
</feature>
<proteinExistence type="inferred from homology"/>
<name>A0A9W7T3P8_TRIRA</name>
<dbReference type="Proteomes" id="UP001059041">
    <property type="component" value="Unassembled WGS sequence"/>
</dbReference>
<dbReference type="InterPro" id="IPR002018">
    <property type="entry name" value="CarbesteraseB"/>
</dbReference>
<dbReference type="Pfam" id="PF00135">
    <property type="entry name" value="COesterase"/>
    <property type="match status" value="1"/>
</dbReference>
<evidence type="ECO:0000256" key="4">
    <source>
        <dbReference type="ARBA" id="ARBA00022889"/>
    </source>
</evidence>
<dbReference type="SUPFAM" id="SSF53474">
    <property type="entry name" value="alpha/beta-Hydrolases"/>
    <property type="match status" value="1"/>
</dbReference>
<dbReference type="PANTHER" id="PTHR43903">
    <property type="entry name" value="NEUROLIGIN"/>
    <property type="match status" value="1"/>
</dbReference>
<dbReference type="InterPro" id="IPR029058">
    <property type="entry name" value="AB_hydrolase_fold"/>
</dbReference>
<protein>
    <submittedName>
        <fullName evidence="11">Neuroligin-3</fullName>
    </submittedName>
</protein>
<dbReference type="Gene3D" id="3.40.50.1820">
    <property type="entry name" value="alpha/beta hydrolase"/>
    <property type="match status" value="1"/>
</dbReference>
<evidence type="ECO:0000256" key="9">
    <source>
        <dbReference type="SAM" id="Phobius"/>
    </source>
</evidence>
<feature type="region of interest" description="Disordered" evidence="8">
    <location>
        <begin position="520"/>
        <end position="570"/>
    </location>
</feature>
<feature type="region of interest" description="Disordered" evidence="8">
    <location>
        <begin position="613"/>
        <end position="634"/>
    </location>
</feature>
<gene>
    <name evidence="11" type="ORF">IRJ41_018665</name>
</gene>
<dbReference type="InterPro" id="IPR000460">
    <property type="entry name" value="Nlgn"/>
</dbReference>
<dbReference type="EMBL" id="JAFHDT010000239">
    <property type="protein sequence ID" value="KAI7790107.1"/>
    <property type="molecule type" value="Genomic_DNA"/>
</dbReference>
<keyword evidence="4" id="KW-0130">Cell adhesion</keyword>
<keyword evidence="9" id="KW-1133">Transmembrane helix</keyword>
<dbReference type="GO" id="GO:0007155">
    <property type="term" value="P:cell adhesion"/>
    <property type="evidence" value="ECO:0007669"/>
    <property type="project" value="UniProtKB-KW"/>
</dbReference>
<dbReference type="AlphaFoldDB" id="A0A9W7T3P8"/>
<sequence>YFLFNASKLPYHIACISNITFFENNSSWAGIQMEAGHCPVLISCSEAPSKSKEHCYSQCLSLSQRETHTHKYTFVRGSGKKVPGGNKDYRNNYSIIITTSLFYFLLTHIIIYLRSVIIYLNHEASSISRSLDNIHKTKLEKRITETSIQCGDSCVYTLNQSFVTKERERDILLEEFEALRLFHRAIIQSGSALSSWAVNYQPVKYTRLLAEKVGCNVLDTLDMVDCLRKKSARELVEQDIQPARYHVAFGPVIDGDVIPDDPEILMEQGEFLNYDIMLGVNQGEGLRFVENVVDSEDGVSGNDFDFSVSDFVDSLYGYPEGKDTLRETIKFMYTDWADRDNPETRRKTLVALFTDHQWVEPSVVTADLHARYGSPTYFYAFYHHCQSLMKPAWSDAAHGDEVPYVFGIPMIGPTDLFPCNFSKNDVMLSAVVMTYWTNFAKTGDPNKPVPQDTKFIHTKANRFEEVAWSKYNPQDQLYLHIGLKPRVRDHYRATKVAFWKHLVPHLYNLHDMFHYTSTTTKVPPAETTQNSLSTKRPNGKAWPFNTKRPPMSPAYNSESGKEQWNGEEEPGPLVVENPRDYSTELSVTIAVGASLLFLNVLAFAALYYRKDKRRQEQHPQPSPPRTTTTNDVNRHGPEEEIMSLQVNQTHHECDAGLPGDPLRLASLPDYTLTLRRSPDDIPLMTPNTITMIPNSLVGMPNLHPYNTFTAGFNSTGLPHSHSTTRV</sequence>